<comment type="caution">
    <text evidence="4">The sequence shown here is derived from an EMBL/GenBank/DDBJ whole genome shotgun (WGS) entry which is preliminary data.</text>
</comment>
<keyword evidence="1 2" id="KW-0862">Zinc</keyword>
<proteinExistence type="predicted"/>
<keyword evidence="2" id="KW-0732">Signal</keyword>
<accession>A0AAV4JUN6</accession>
<dbReference type="GO" id="GO:0008270">
    <property type="term" value="F:zinc ion binding"/>
    <property type="evidence" value="ECO:0007669"/>
    <property type="project" value="UniProtKB-UniRule"/>
</dbReference>
<organism evidence="4 5">
    <name type="scientific">Elysia marginata</name>
    <dbReference type="NCBI Taxonomy" id="1093978"/>
    <lineage>
        <taxon>Eukaryota</taxon>
        <taxon>Metazoa</taxon>
        <taxon>Spiralia</taxon>
        <taxon>Lophotrochozoa</taxon>
        <taxon>Mollusca</taxon>
        <taxon>Gastropoda</taxon>
        <taxon>Heterobranchia</taxon>
        <taxon>Euthyneura</taxon>
        <taxon>Panpulmonata</taxon>
        <taxon>Sacoglossa</taxon>
        <taxon>Placobranchoidea</taxon>
        <taxon>Plakobranchidae</taxon>
        <taxon>Elysia</taxon>
    </lineage>
</organism>
<feature type="binding site" evidence="1">
    <location>
        <position position="175"/>
    </location>
    <ligand>
        <name>Zn(2+)</name>
        <dbReference type="ChEBI" id="CHEBI:29105"/>
        <note>catalytic</note>
    </ligand>
</feature>
<sequence>MNNNRIYTRSLLLVTLLVLSPLVLSGVVTRSGYKRENVHHDRSIHLEGDIRYETLLRDGGDRITSRSLSFQWPDGVVHYTIQHSYPQWLKTLIQTAMAQLESQVGMTSAGYRNKRQALPMPCVRFVPGSFQRHFLEIRDDGTCHATLGFSKRTRNVLSVSPFCARLDVLRHQLLHVLGFGHEHQRPDRDQYVQLHRDNMVQPWLFSIKPHRTHHHDLGECGCVPLWRYRFYVFSNLAQLVQFSE</sequence>
<feature type="binding site" evidence="1">
    <location>
        <position position="181"/>
    </location>
    <ligand>
        <name>Zn(2+)</name>
        <dbReference type="ChEBI" id="CHEBI:29105"/>
        <note>catalytic</note>
    </ligand>
</feature>
<dbReference type="Gene3D" id="3.40.390.10">
    <property type="entry name" value="Collagenase (Catalytic Domain)"/>
    <property type="match status" value="1"/>
</dbReference>
<keyword evidence="1 2" id="KW-0479">Metal-binding</keyword>
<evidence type="ECO:0000259" key="3">
    <source>
        <dbReference type="PROSITE" id="PS51864"/>
    </source>
</evidence>
<evidence type="ECO:0000313" key="4">
    <source>
        <dbReference type="EMBL" id="GFS25779.1"/>
    </source>
</evidence>
<dbReference type="InterPro" id="IPR024079">
    <property type="entry name" value="MetalloPept_cat_dom_sf"/>
</dbReference>
<evidence type="ECO:0000313" key="5">
    <source>
        <dbReference type="Proteomes" id="UP000762676"/>
    </source>
</evidence>
<evidence type="ECO:0000256" key="2">
    <source>
        <dbReference type="RuleBase" id="RU361183"/>
    </source>
</evidence>
<dbReference type="PRINTS" id="PR00480">
    <property type="entry name" value="ASTACIN"/>
</dbReference>
<protein>
    <recommendedName>
        <fullName evidence="2">Metalloendopeptidase</fullName>
        <ecNumber evidence="2">3.4.24.-</ecNumber>
    </recommendedName>
</protein>
<keyword evidence="2" id="KW-0378">Hydrolase</keyword>
<name>A0AAV4JUN6_9GAST</name>
<gene>
    <name evidence="4" type="ORF">ElyMa_003450100</name>
</gene>
<dbReference type="EMBL" id="BMAT01007073">
    <property type="protein sequence ID" value="GFS25779.1"/>
    <property type="molecule type" value="Genomic_DNA"/>
</dbReference>
<comment type="caution">
    <text evidence="1">Lacks conserved residue(s) required for the propagation of feature annotation.</text>
</comment>
<dbReference type="PROSITE" id="PS51864">
    <property type="entry name" value="ASTACIN"/>
    <property type="match status" value="1"/>
</dbReference>
<keyword evidence="2" id="KW-0645">Protease</keyword>
<dbReference type="AlphaFoldDB" id="A0AAV4JUN6"/>
<dbReference type="InterPro" id="IPR006026">
    <property type="entry name" value="Peptidase_Metallo"/>
</dbReference>
<evidence type="ECO:0000256" key="1">
    <source>
        <dbReference type="PROSITE-ProRule" id="PRU01211"/>
    </source>
</evidence>
<reference evidence="4 5" key="1">
    <citation type="journal article" date="2021" name="Elife">
        <title>Chloroplast acquisition without the gene transfer in kleptoplastic sea slugs, Plakobranchus ocellatus.</title>
        <authorList>
            <person name="Maeda T."/>
            <person name="Takahashi S."/>
            <person name="Yoshida T."/>
            <person name="Shimamura S."/>
            <person name="Takaki Y."/>
            <person name="Nagai Y."/>
            <person name="Toyoda A."/>
            <person name="Suzuki Y."/>
            <person name="Arimoto A."/>
            <person name="Ishii H."/>
            <person name="Satoh N."/>
            <person name="Nishiyama T."/>
            <person name="Hasebe M."/>
            <person name="Maruyama T."/>
            <person name="Minagawa J."/>
            <person name="Obokata J."/>
            <person name="Shigenobu S."/>
        </authorList>
    </citation>
    <scope>NUCLEOTIDE SEQUENCE [LARGE SCALE GENOMIC DNA]</scope>
</reference>
<dbReference type="SUPFAM" id="SSF55486">
    <property type="entry name" value="Metalloproteases ('zincins'), catalytic domain"/>
    <property type="match status" value="1"/>
</dbReference>
<feature type="chain" id="PRO_5043110982" description="Metalloendopeptidase" evidence="2">
    <location>
        <begin position="26"/>
        <end position="244"/>
    </location>
</feature>
<dbReference type="GO" id="GO:0004222">
    <property type="term" value="F:metalloendopeptidase activity"/>
    <property type="evidence" value="ECO:0007669"/>
    <property type="project" value="UniProtKB-UniRule"/>
</dbReference>
<dbReference type="SMART" id="SM00235">
    <property type="entry name" value="ZnMc"/>
    <property type="match status" value="1"/>
</dbReference>
<keyword evidence="5" id="KW-1185">Reference proteome</keyword>
<dbReference type="Proteomes" id="UP000762676">
    <property type="component" value="Unassembled WGS sequence"/>
</dbReference>
<feature type="signal peptide" evidence="2">
    <location>
        <begin position="1"/>
        <end position="25"/>
    </location>
</feature>
<dbReference type="GO" id="GO:0006508">
    <property type="term" value="P:proteolysis"/>
    <property type="evidence" value="ECO:0007669"/>
    <property type="project" value="UniProtKB-KW"/>
</dbReference>
<keyword evidence="2" id="KW-0482">Metalloprotease</keyword>
<dbReference type="Pfam" id="PF01400">
    <property type="entry name" value="Astacin"/>
    <property type="match status" value="1"/>
</dbReference>
<feature type="binding site" evidence="1">
    <location>
        <position position="171"/>
    </location>
    <ligand>
        <name>Zn(2+)</name>
        <dbReference type="ChEBI" id="CHEBI:29105"/>
        <note>catalytic</note>
    </ligand>
</feature>
<feature type="domain" description="Peptidase M12A" evidence="3">
    <location>
        <begin position="61"/>
        <end position="244"/>
    </location>
</feature>
<dbReference type="PANTHER" id="PTHR10127">
    <property type="entry name" value="DISCOIDIN, CUB, EGF, LAMININ , AND ZINC METALLOPROTEASE DOMAIN CONTAINING"/>
    <property type="match status" value="1"/>
</dbReference>
<dbReference type="PANTHER" id="PTHR10127:SF850">
    <property type="entry name" value="METALLOENDOPEPTIDASE"/>
    <property type="match status" value="1"/>
</dbReference>
<dbReference type="EC" id="3.4.24.-" evidence="2"/>
<dbReference type="InterPro" id="IPR001506">
    <property type="entry name" value="Peptidase_M12A"/>
</dbReference>
<comment type="cofactor">
    <cofactor evidence="1 2">
        <name>Zn(2+)</name>
        <dbReference type="ChEBI" id="CHEBI:29105"/>
    </cofactor>
    <text evidence="1 2">Binds 1 zinc ion per subunit.</text>
</comment>